<organism evidence="2 3">
    <name type="scientific">Citricoccus parietis</name>
    <dbReference type="NCBI Taxonomy" id="592307"/>
    <lineage>
        <taxon>Bacteria</taxon>
        <taxon>Bacillati</taxon>
        <taxon>Actinomycetota</taxon>
        <taxon>Actinomycetes</taxon>
        <taxon>Micrococcales</taxon>
        <taxon>Micrococcaceae</taxon>
        <taxon>Citricoccus</taxon>
    </lineage>
</organism>
<feature type="compositionally biased region" description="Polar residues" evidence="1">
    <location>
        <begin position="7"/>
        <end position="18"/>
    </location>
</feature>
<feature type="region of interest" description="Disordered" evidence="1">
    <location>
        <begin position="1"/>
        <end position="86"/>
    </location>
</feature>
<name>A0ABV5G3N8_9MICC</name>
<protein>
    <submittedName>
        <fullName evidence="2">Uncharacterized protein</fullName>
    </submittedName>
</protein>
<evidence type="ECO:0000313" key="3">
    <source>
        <dbReference type="Proteomes" id="UP001589575"/>
    </source>
</evidence>
<reference evidence="2 3" key="1">
    <citation type="submission" date="2024-09" db="EMBL/GenBank/DDBJ databases">
        <authorList>
            <person name="Sun Q."/>
            <person name="Mori K."/>
        </authorList>
    </citation>
    <scope>NUCLEOTIDE SEQUENCE [LARGE SCALE GENOMIC DNA]</scope>
    <source>
        <strain evidence="2 3">CCM 7609</strain>
    </source>
</reference>
<sequence>MRPPRASTPSSPNASRTSPRPPREQSPSFDRVTASYPPAIHAEETTGHHDHSGTIVHRTARRPPGPGDRRHGAGTFRGHGPGRSRC</sequence>
<gene>
    <name evidence="2" type="ORF">ACFFX0_20920</name>
</gene>
<dbReference type="Proteomes" id="UP001589575">
    <property type="component" value="Unassembled WGS sequence"/>
</dbReference>
<dbReference type="EMBL" id="JBHMFI010000001">
    <property type="protein sequence ID" value="MFB9073524.1"/>
    <property type="molecule type" value="Genomic_DNA"/>
</dbReference>
<proteinExistence type="predicted"/>
<accession>A0ABV5G3N8</accession>
<keyword evidence="3" id="KW-1185">Reference proteome</keyword>
<evidence type="ECO:0000256" key="1">
    <source>
        <dbReference type="SAM" id="MobiDB-lite"/>
    </source>
</evidence>
<evidence type="ECO:0000313" key="2">
    <source>
        <dbReference type="EMBL" id="MFB9073524.1"/>
    </source>
</evidence>
<comment type="caution">
    <text evidence="2">The sequence shown here is derived from an EMBL/GenBank/DDBJ whole genome shotgun (WGS) entry which is preliminary data.</text>
</comment>
<feature type="compositionally biased region" description="Basic and acidic residues" evidence="1">
    <location>
        <begin position="41"/>
        <end position="52"/>
    </location>
</feature>